<comment type="caution">
    <text evidence="1">The sequence shown here is derived from an EMBL/GenBank/DDBJ whole genome shotgun (WGS) entry which is preliminary data.</text>
</comment>
<dbReference type="AlphaFoldDB" id="A0A3L7JJX7"/>
<organism evidence="1 2">
    <name type="scientific">Falsibacillus albus</name>
    <dbReference type="NCBI Taxonomy" id="2478915"/>
    <lineage>
        <taxon>Bacteria</taxon>
        <taxon>Bacillati</taxon>
        <taxon>Bacillota</taxon>
        <taxon>Bacilli</taxon>
        <taxon>Bacillales</taxon>
        <taxon>Bacillaceae</taxon>
        <taxon>Falsibacillus</taxon>
    </lineage>
</organism>
<dbReference type="EMBL" id="RCVZ01000025">
    <property type="protein sequence ID" value="RLQ91098.1"/>
    <property type="molecule type" value="Genomic_DNA"/>
</dbReference>
<accession>A0A3L7JJX7</accession>
<dbReference type="Proteomes" id="UP000276770">
    <property type="component" value="Unassembled WGS sequence"/>
</dbReference>
<evidence type="ECO:0000313" key="1">
    <source>
        <dbReference type="EMBL" id="RLQ91098.1"/>
    </source>
</evidence>
<keyword evidence="2" id="KW-1185">Reference proteome</keyword>
<gene>
    <name evidence="1" type="ORF">D9X91_21360</name>
</gene>
<proteinExistence type="predicted"/>
<evidence type="ECO:0000313" key="2">
    <source>
        <dbReference type="Proteomes" id="UP000276770"/>
    </source>
</evidence>
<reference evidence="1 2" key="1">
    <citation type="submission" date="2018-10" db="EMBL/GenBank/DDBJ databases">
        <title>Falsibacillus sp. genome draft.</title>
        <authorList>
            <person name="Shi S."/>
        </authorList>
    </citation>
    <scope>NUCLEOTIDE SEQUENCE [LARGE SCALE GENOMIC DNA]</scope>
    <source>
        <strain evidence="1 2">GY 10110</strain>
    </source>
</reference>
<dbReference type="OrthoDB" id="2967500at2"/>
<protein>
    <submittedName>
        <fullName evidence="1">Uncharacterized protein</fullName>
    </submittedName>
</protein>
<dbReference type="Pfam" id="PF19741">
    <property type="entry name" value="DUF6230"/>
    <property type="match status" value="1"/>
</dbReference>
<dbReference type="RefSeq" id="WP_121682683.1">
    <property type="nucleotide sequence ID" value="NZ_RCVZ01000025.1"/>
</dbReference>
<dbReference type="InterPro" id="IPR046198">
    <property type="entry name" value="DUF6230"/>
</dbReference>
<sequence length="193" mass="21561">MREKRQSVQVKGKTNKKVFWTSFISGIMLLAVLLVSIGLSGVAYAVPLAGVGDFYVEFDKLEGTGYTFYPKMGETSSEASAPEGTNLIDKLTITNLKLYKDFKVGDQWIRVKITASKPVQITGLQQDASLIQANAQFSDLVLKENYSNDWTKQFKQTSSKITLGSAKLKTHYLFQKTINMNGMKLTVEKIDKK</sequence>
<name>A0A3L7JJX7_9BACI</name>